<protein>
    <submittedName>
        <fullName evidence="1">Uncharacterized protein</fullName>
    </submittedName>
</protein>
<organism evidence="1 2">
    <name type="scientific">Penicillium cf. viridicatum</name>
    <dbReference type="NCBI Taxonomy" id="2972119"/>
    <lineage>
        <taxon>Eukaryota</taxon>
        <taxon>Fungi</taxon>
        <taxon>Dikarya</taxon>
        <taxon>Ascomycota</taxon>
        <taxon>Pezizomycotina</taxon>
        <taxon>Eurotiomycetes</taxon>
        <taxon>Eurotiomycetidae</taxon>
        <taxon>Eurotiales</taxon>
        <taxon>Aspergillaceae</taxon>
        <taxon>Penicillium</taxon>
    </lineage>
</organism>
<proteinExistence type="predicted"/>
<dbReference type="AlphaFoldDB" id="A0A9W9T9K6"/>
<dbReference type="Proteomes" id="UP001150942">
    <property type="component" value="Unassembled WGS sequence"/>
</dbReference>
<dbReference type="EMBL" id="JAPQKQ010000001">
    <property type="protein sequence ID" value="KAJ5214401.1"/>
    <property type="molecule type" value="Genomic_DNA"/>
</dbReference>
<evidence type="ECO:0000313" key="1">
    <source>
        <dbReference type="EMBL" id="KAJ5214401.1"/>
    </source>
</evidence>
<name>A0A9W9T9K6_9EURO</name>
<gene>
    <name evidence="1" type="ORF">N7449_001570</name>
</gene>
<keyword evidence="2" id="KW-1185">Reference proteome</keyword>
<accession>A0A9W9T9K6</accession>
<evidence type="ECO:0000313" key="2">
    <source>
        <dbReference type="Proteomes" id="UP001150942"/>
    </source>
</evidence>
<sequence>MAFEPQIVNDVACLGFIPPVIGAQLTSTSITTGAQPTNQPCVSPEQYRRTPLARALWPLLGNICVVGGGEFGGVEDDGAGHGLGVGLGVSSTKSPICFVKRILRTLPCVIETENVNSSWSIGVVVWVRLDRKQSKRRRRPKLESPSLLQ</sequence>
<comment type="caution">
    <text evidence="1">The sequence shown here is derived from an EMBL/GenBank/DDBJ whole genome shotgun (WGS) entry which is preliminary data.</text>
</comment>
<reference evidence="1" key="1">
    <citation type="submission" date="2022-11" db="EMBL/GenBank/DDBJ databases">
        <authorList>
            <person name="Petersen C."/>
        </authorList>
    </citation>
    <scope>NUCLEOTIDE SEQUENCE</scope>
    <source>
        <strain evidence="1">IBT 20477</strain>
    </source>
</reference>
<reference evidence="1" key="2">
    <citation type="journal article" date="2023" name="IMA Fungus">
        <title>Comparative genomic study of the Penicillium genus elucidates a diverse pangenome and 15 lateral gene transfer events.</title>
        <authorList>
            <person name="Petersen C."/>
            <person name="Sorensen T."/>
            <person name="Nielsen M.R."/>
            <person name="Sondergaard T.E."/>
            <person name="Sorensen J.L."/>
            <person name="Fitzpatrick D.A."/>
            <person name="Frisvad J.C."/>
            <person name="Nielsen K.L."/>
        </authorList>
    </citation>
    <scope>NUCLEOTIDE SEQUENCE</scope>
    <source>
        <strain evidence="1">IBT 20477</strain>
    </source>
</reference>